<keyword evidence="11" id="KW-0496">Mitochondrion</keyword>
<dbReference type="FunFam" id="3.40.50.1000:FF:000270">
    <property type="entry name" value="Nuclear envelope-endoplasmic reticulum network protein"/>
    <property type="match status" value="1"/>
</dbReference>
<dbReference type="Gene3D" id="3.20.20.70">
    <property type="entry name" value="Aldolase class I"/>
    <property type="match status" value="1"/>
</dbReference>
<dbReference type="eggNOG" id="KOG0537">
    <property type="taxonomic scope" value="Eukaryota"/>
</dbReference>
<dbReference type="PANTHER" id="PTHR10578">
    <property type="entry name" value="S -2-HYDROXY-ACID OXIDASE-RELATED"/>
    <property type="match status" value="1"/>
</dbReference>
<evidence type="ECO:0000259" key="18">
    <source>
        <dbReference type="PROSITE" id="PS50255"/>
    </source>
</evidence>
<evidence type="ECO:0000313" key="21">
    <source>
        <dbReference type="EMBL" id="ETW83830.1"/>
    </source>
</evidence>
<proteinExistence type="inferred from homology"/>
<evidence type="ECO:0000256" key="12">
    <source>
        <dbReference type="ARBA" id="ARBA00052399"/>
    </source>
</evidence>
<dbReference type="SMART" id="SM01117">
    <property type="entry name" value="Cyt-b5"/>
    <property type="match status" value="1"/>
</dbReference>
<evidence type="ECO:0000256" key="2">
    <source>
        <dbReference type="ARBA" id="ARBA00001970"/>
    </source>
</evidence>
<name>W4KEV3_HETIT</name>
<dbReference type="InterPro" id="IPR000262">
    <property type="entry name" value="FMN-dep_DH"/>
</dbReference>
<keyword evidence="8" id="KW-0479">Metal-binding</keyword>
<dbReference type="EMBL" id="KI925456">
    <property type="protein sequence ID" value="ETW83830.1"/>
    <property type="molecule type" value="Genomic_DNA"/>
</dbReference>
<dbReference type="eggNOG" id="KOG0538">
    <property type="taxonomic scope" value="Eukaryota"/>
</dbReference>
<dbReference type="Proteomes" id="UP000030671">
    <property type="component" value="Unassembled WGS sequence"/>
</dbReference>
<dbReference type="AlphaFoldDB" id="W4KEV3"/>
<feature type="compositionally biased region" description="Low complexity" evidence="17">
    <location>
        <begin position="826"/>
        <end position="839"/>
    </location>
</feature>
<keyword evidence="6" id="KW-0285">Flavoprotein</keyword>
<evidence type="ECO:0000256" key="3">
    <source>
        <dbReference type="ARBA" id="ARBA00004569"/>
    </source>
</evidence>
<dbReference type="InterPro" id="IPR023214">
    <property type="entry name" value="HAD_sf"/>
</dbReference>
<evidence type="ECO:0000256" key="1">
    <source>
        <dbReference type="ARBA" id="ARBA00001917"/>
    </source>
</evidence>
<dbReference type="EC" id="1.1.2.3" evidence="15"/>
<comment type="subcellular location">
    <subcellularLocation>
        <location evidence="3">Mitochondrion intermembrane space</location>
    </subcellularLocation>
</comment>
<keyword evidence="9" id="KW-0560">Oxidoreductase</keyword>
<dbReference type="InterPro" id="IPR004274">
    <property type="entry name" value="FCP1_dom"/>
</dbReference>
<keyword evidence="7" id="KW-0288">FMN</keyword>
<feature type="region of interest" description="Disordered" evidence="17">
    <location>
        <begin position="1"/>
        <end position="34"/>
    </location>
</feature>
<sequence>MTSSRYGVSALRQLSRTRTTPRISPQMRGMTQGRTTAESHRLGWESSLYLCASIAVITLAAHTLTIPLLLDSNSSSVHATPQSTVPDAPQKDVNLVSYSELQKHTDSSRPWVLIDGQVYDVSHILDTHPGGRSPLIKNAGRDATKSFAPIHPPGTLDSLPPEAYIGSIDPATVPRSSHEPTEEEKRIEKARAALPSPSAVLNLREIEGLTETVLSATAWGYYRSAGDDEKTFDENREAFSRFWFRPRVQVIWLNKISRVSTATSMAGLSTTLPIFIAPAALARLGHPDGEMNLVRAAGKAGILQGISSNASCSLEEIMMAKAPEQKLIFQLYVNKDRALSEALVKRITKEGFAALIFTVDAAVPGKRELDQRSKGEFVGPSHGKSATGSGAGVAHAIGGYQDPDICWEDISWLRTLTDIPLIIKGIQCVEDVEIAFDKYNVQGVILSNHGGRELDFSPAPMEVLYELQQRRPDLLKKYEVYIDGGVTRGTDVLKALCLGARGVGLGRAFLYANSVWGEEGCSRVIQILREEIVTGMQLLGVTSIEQLTPDLVRYVDRLKPMARSRLNGNNGDINSVHWGDRVSAALRYYSCLCPRQSPNRFLLLAVHTVVDGEAYHPAPLCSAMNSLTYLSRQFDVLASPRTAPSTPTSELPPSLPRRASSTIDTSARNRPPTTWSIKLLVAPPPQPRRAISSSARIPTRRQSSRSIRAKQPQQPQGVVRRLFFVRLFVLLWHAVCDTAATLQIRIREWHGPGGAVGVVDTLAADEGEKESDDEDRSEEDALVLRPVQSNSSLRSASPPSLASSSSSRNSLYPPAHRSYTDPSPNPSSSLRSQSQAHSQTLLPQPLIPSLFLTPSLSRTPTPTLIPPTGLPATPRKSPFHLPKTLVLDLDETLIHSTSRPLHGTGAGGSGLLSLGGFGFGRNKSAGHMVEVVLGGRSTLYHVYKRPFVDFFLRKVSAWYTLVIFTASMQEYADPVIDWLDAGTGILERRLFRESCTQLPNGAYTKDLSIVEQDLARVCLIDNSPISYTVNEMNGIPIEGWTHDPHDEALLDLLPMLDSLRFTSDVRRVLGIRGYS</sequence>
<dbReference type="InterPro" id="IPR036412">
    <property type="entry name" value="HAD-like_sf"/>
</dbReference>
<evidence type="ECO:0000256" key="10">
    <source>
        <dbReference type="ARBA" id="ARBA00023004"/>
    </source>
</evidence>
<dbReference type="CDD" id="cd02922">
    <property type="entry name" value="FCB2_FMN"/>
    <property type="match status" value="1"/>
</dbReference>
<reference evidence="21 22" key="1">
    <citation type="journal article" date="2012" name="New Phytol.">
        <title>Insight into trade-off between wood decay and parasitism from the genome of a fungal forest pathogen.</title>
        <authorList>
            <person name="Olson A."/>
            <person name="Aerts A."/>
            <person name="Asiegbu F."/>
            <person name="Belbahri L."/>
            <person name="Bouzid O."/>
            <person name="Broberg A."/>
            <person name="Canback B."/>
            <person name="Coutinho P.M."/>
            <person name="Cullen D."/>
            <person name="Dalman K."/>
            <person name="Deflorio G."/>
            <person name="van Diepen L.T."/>
            <person name="Dunand C."/>
            <person name="Duplessis S."/>
            <person name="Durling M."/>
            <person name="Gonthier P."/>
            <person name="Grimwood J."/>
            <person name="Fossdal C.G."/>
            <person name="Hansson D."/>
            <person name="Henrissat B."/>
            <person name="Hietala A."/>
            <person name="Himmelstrand K."/>
            <person name="Hoffmeister D."/>
            <person name="Hogberg N."/>
            <person name="James T.Y."/>
            <person name="Karlsson M."/>
            <person name="Kohler A."/>
            <person name="Kues U."/>
            <person name="Lee Y.H."/>
            <person name="Lin Y.C."/>
            <person name="Lind M."/>
            <person name="Lindquist E."/>
            <person name="Lombard V."/>
            <person name="Lucas S."/>
            <person name="Lunden K."/>
            <person name="Morin E."/>
            <person name="Murat C."/>
            <person name="Park J."/>
            <person name="Raffaello T."/>
            <person name="Rouze P."/>
            <person name="Salamov A."/>
            <person name="Schmutz J."/>
            <person name="Solheim H."/>
            <person name="Stahlberg J."/>
            <person name="Velez H."/>
            <person name="de Vries R.P."/>
            <person name="Wiebenga A."/>
            <person name="Woodward S."/>
            <person name="Yakovlev I."/>
            <person name="Garbelotto M."/>
            <person name="Martin F."/>
            <person name="Grigoriev I.V."/>
            <person name="Stenlid J."/>
        </authorList>
    </citation>
    <scope>NUCLEOTIDE SEQUENCE [LARGE SCALE GENOMIC DNA]</scope>
    <source>
        <strain evidence="21 22">TC 32-1</strain>
    </source>
</reference>
<dbReference type="InterPro" id="IPR037396">
    <property type="entry name" value="FMN_HAD"/>
</dbReference>
<dbReference type="InterPro" id="IPR037458">
    <property type="entry name" value="L-MDH/L-LDH_FMN-bd"/>
</dbReference>
<dbReference type="GeneID" id="20675553"/>
<protein>
    <recommendedName>
        <fullName evidence="16">L-lactate dehydrogenase (cytochrome)</fullName>
        <ecNumber evidence="15">1.1.2.3</ecNumber>
    </recommendedName>
</protein>
<evidence type="ECO:0000256" key="13">
    <source>
        <dbReference type="ARBA" id="ARBA00061137"/>
    </source>
</evidence>
<dbReference type="eggNOG" id="KOG1605">
    <property type="taxonomic scope" value="Eukaryota"/>
</dbReference>
<dbReference type="GO" id="GO:0016791">
    <property type="term" value="F:phosphatase activity"/>
    <property type="evidence" value="ECO:0007669"/>
    <property type="project" value="InterPro"/>
</dbReference>
<evidence type="ECO:0000256" key="15">
    <source>
        <dbReference type="ARBA" id="ARBA00066458"/>
    </source>
</evidence>
<dbReference type="InterPro" id="IPR001199">
    <property type="entry name" value="Cyt_B5-like_heme/steroid-bd"/>
</dbReference>
<dbReference type="Pfam" id="PF00173">
    <property type="entry name" value="Cyt-b5"/>
    <property type="match status" value="1"/>
</dbReference>
<dbReference type="NCBIfam" id="TIGR02251">
    <property type="entry name" value="HIF-SF_euk"/>
    <property type="match status" value="1"/>
</dbReference>
<dbReference type="SMART" id="SM00577">
    <property type="entry name" value="CPDc"/>
    <property type="match status" value="1"/>
</dbReference>
<evidence type="ECO:0000256" key="17">
    <source>
        <dbReference type="SAM" id="MobiDB-lite"/>
    </source>
</evidence>
<dbReference type="FunFam" id="3.20.20.70:FF:000062">
    <property type="entry name" value="Cytochrome b2, mitochondrial, putative"/>
    <property type="match status" value="1"/>
</dbReference>
<evidence type="ECO:0000259" key="20">
    <source>
        <dbReference type="PROSITE" id="PS51349"/>
    </source>
</evidence>
<dbReference type="OrthoDB" id="1925334at2759"/>
<dbReference type="GO" id="GO:0046872">
    <property type="term" value="F:metal ion binding"/>
    <property type="evidence" value="ECO:0007669"/>
    <property type="project" value="UniProtKB-KW"/>
</dbReference>
<comment type="catalytic activity">
    <reaction evidence="12">
        <text>(S)-lactate + 2 Fe(III)-[cytochrome c] = 2 Fe(II)-[cytochrome c] + pyruvate + 2 H(+)</text>
        <dbReference type="Rhea" id="RHEA:19909"/>
        <dbReference type="Rhea" id="RHEA-COMP:10350"/>
        <dbReference type="Rhea" id="RHEA-COMP:14399"/>
        <dbReference type="ChEBI" id="CHEBI:15361"/>
        <dbReference type="ChEBI" id="CHEBI:15378"/>
        <dbReference type="ChEBI" id="CHEBI:16651"/>
        <dbReference type="ChEBI" id="CHEBI:29033"/>
        <dbReference type="ChEBI" id="CHEBI:29034"/>
        <dbReference type="EC" id="1.1.2.3"/>
    </reaction>
    <physiologicalReaction direction="left-to-right" evidence="12">
        <dbReference type="Rhea" id="RHEA:19910"/>
    </physiologicalReaction>
</comment>
<feature type="compositionally biased region" description="Low complexity" evidence="17">
    <location>
        <begin position="789"/>
        <end position="810"/>
    </location>
</feature>
<feature type="region of interest" description="Disordered" evidence="17">
    <location>
        <begin position="640"/>
        <end position="671"/>
    </location>
</feature>
<evidence type="ECO:0000256" key="16">
    <source>
        <dbReference type="ARBA" id="ARBA00068515"/>
    </source>
</evidence>
<evidence type="ECO:0000259" key="19">
    <source>
        <dbReference type="PROSITE" id="PS50969"/>
    </source>
</evidence>
<evidence type="ECO:0000256" key="9">
    <source>
        <dbReference type="ARBA" id="ARBA00023002"/>
    </source>
</evidence>
<dbReference type="Pfam" id="PF03031">
    <property type="entry name" value="NIF"/>
    <property type="match status" value="1"/>
</dbReference>
<dbReference type="STRING" id="747525.W4KEV3"/>
<feature type="region of interest" description="Disordered" evidence="17">
    <location>
        <begin position="766"/>
        <end position="839"/>
    </location>
</feature>
<comment type="cofactor">
    <cofactor evidence="2">
        <name>heme b</name>
        <dbReference type="ChEBI" id="CHEBI:60344"/>
    </cofactor>
</comment>
<dbReference type="GO" id="GO:0004460">
    <property type="term" value="F:L-lactate dehydrogenase (cytochrome) activity"/>
    <property type="evidence" value="ECO:0007669"/>
    <property type="project" value="UniProtKB-EC"/>
</dbReference>
<feature type="compositionally biased region" description="Acidic residues" evidence="17">
    <location>
        <begin position="766"/>
        <end position="781"/>
    </location>
</feature>
<evidence type="ECO:0000256" key="14">
    <source>
        <dbReference type="ARBA" id="ARBA00061589"/>
    </source>
</evidence>
<organism evidence="21 22">
    <name type="scientific">Heterobasidion irregulare (strain TC 32-1)</name>
    <dbReference type="NCBI Taxonomy" id="747525"/>
    <lineage>
        <taxon>Eukaryota</taxon>
        <taxon>Fungi</taxon>
        <taxon>Dikarya</taxon>
        <taxon>Basidiomycota</taxon>
        <taxon>Agaricomycotina</taxon>
        <taxon>Agaricomycetes</taxon>
        <taxon>Russulales</taxon>
        <taxon>Bondarzewiaceae</taxon>
        <taxon>Heterobasidion</taxon>
        <taxon>Heterobasidion annosum species complex</taxon>
    </lineage>
</organism>
<dbReference type="RefSeq" id="XP_009543571.1">
    <property type="nucleotide sequence ID" value="XM_009545276.1"/>
</dbReference>
<feature type="domain" description="FMN hydroxy acid dehydrogenase" evidence="20">
    <location>
        <begin position="195"/>
        <end position="557"/>
    </location>
</feature>
<dbReference type="GO" id="GO:0006089">
    <property type="term" value="P:lactate metabolic process"/>
    <property type="evidence" value="ECO:0007669"/>
    <property type="project" value="TreeGrafter"/>
</dbReference>
<dbReference type="PROSITE" id="PS50969">
    <property type="entry name" value="FCP1"/>
    <property type="match status" value="1"/>
</dbReference>
<evidence type="ECO:0000256" key="11">
    <source>
        <dbReference type="ARBA" id="ARBA00023128"/>
    </source>
</evidence>
<feature type="domain" description="Cytochrome b5 heme-binding" evidence="18">
    <location>
        <begin position="93"/>
        <end position="169"/>
    </location>
</feature>
<dbReference type="InParanoid" id="W4KEV3"/>
<dbReference type="InterPro" id="IPR011948">
    <property type="entry name" value="Dullard_phosphatase"/>
</dbReference>
<dbReference type="SUPFAM" id="SSF56784">
    <property type="entry name" value="HAD-like"/>
    <property type="match status" value="1"/>
</dbReference>
<feature type="region of interest" description="Disordered" evidence="17">
    <location>
        <begin position="685"/>
        <end position="712"/>
    </location>
</feature>
<dbReference type="PROSITE" id="PS51349">
    <property type="entry name" value="FMN_HYDROXY_ACID_DH_2"/>
    <property type="match status" value="1"/>
</dbReference>
<gene>
    <name evidence="21" type="ORF">HETIRDRAFT_443965</name>
</gene>
<comment type="similarity">
    <text evidence="14">In the N-terminal section; belongs to the cytochrome b5 family.</text>
</comment>
<dbReference type="HOGENOM" id="CLU_286983_0_0_1"/>
<dbReference type="PANTHER" id="PTHR10578:SF101">
    <property type="entry name" value="L-LACTATE DEHYDROGENASE (CYTOCHROME B2)"/>
    <property type="match status" value="1"/>
</dbReference>
<evidence type="ECO:0000313" key="22">
    <source>
        <dbReference type="Proteomes" id="UP000030671"/>
    </source>
</evidence>
<evidence type="ECO:0000256" key="6">
    <source>
        <dbReference type="ARBA" id="ARBA00022630"/>
    </source>
</evidence>
<evidence type="ECO:0000256" key="4">
    <source>
        <dbReference type="ARBA" id="ARBA00011881"/>
    </source>
</evidence>
<feature type="domain" description="FCP1 homology" evidence="19">
    <location>
        <begin position="878"/>
        <end position="1059"/>
    </location>
</feature>
<dbReference type="SUPFAM" id="SSF51395">
    <property type="entry name" value="FMN-linked oxidoreductases"/>
    <property type="match status" value="1"/>
</dbReference>
<evidence type="ECO:0000256" key="5">
    <source>
        <dbReference type="ARBA" id="ARBA00022617"/>
    </source>
</evidence>
<comment type="similarity">
    <text evidence="13">In the C-terminal section; belongs to the FMN-dependent alpha-hydroxy acid dehydrogenase family.</text>
</comment>
<keyword evidence="5" id="KW-0349">Heme</keyword>
<dbReference type="SUPFAM" id="SSF55856">
    <property type="entry name" value="Cytochrome b5-like heme/steroid binding domain"/>
    <property type="match status" value="1"/>
</dbReference>
<dbReference type="KEGG" id="hir:HETIRDRAFT_443965"/>
<evidence type="ECO:0000256" key="7">
    <source>
        <dbReference type="ARBA" id="ARBA00022643"/>
    </source>
</evidence>
<dbReference type="InterPro" id="IPR036400">
    <property type="entry name" value="Cyt_B5-like_heme/steroid_sf"/>
</dbReference>
<comment type="subunit">
    <text evidence="4">Homotetramer.</text>
</comment>
<feature type="compositionally biased region" description="Polar residues" evidence="17">
    <location>
        <begin position="659"/>
        <end position="671"/>
    </location>
</feature>
<accession>W4KEV3</accession>
<feature type="region of interest" description="Disordered" evidence="17">
    <location>
        <begin position="858"/>
        <end position="877"/>
    </location>
</feature>
<dbReference type="GO" id="GO:0005758">
    <property type="term" value="C:mitochondrial intermembrane space"/>
    <property type="evidence" value="ECO:0007669"/>
    <property type="project" value="UniProtKB-SubCell"/>
</dbReference>
<dbReference type="CDD" id="cd07521">
    <property type="entry name" value="HAD_FCP1-like"/>
    <property type="match status" value="1"/>
</dbReference>
<dbReference type="Gene3D" id="3.40.50.1000">
    <property type="entry name" value="HAD superfamily/HAD-like"/>
    <property type="match status" value="1"/>
</dbReference>
<dbReference type="InterPro" id="IPR013785">
    <property type="entry name" value="Aldolase_TIM"/>
</dbReference>
<dbReference type="PROSITE" id="PS50255">
    <property type="entry name" value="CYTOCHROME_B5_2"/>
    <property type="match status" value="1"/>
</dbReference>
<evidence type="ECO:0000256" key="8">
    <source>
        <dbReference type="ARBA" id="ARBA00022723"/>
    </source>
</evidence>
<feature type="compositionally biased region" description="Polar residues" evidence="17">
    <location>
        <begin position="1"/>
        <end position="23"/>
    </location>
</feature>
<dbReference type="Gene3D" id="3.10.120.10">
    <property type="entry name" value="Cytochrome b5-like heme/steroid binding domain"/>
    <property type="match status" value="1"/>
</dbReference>
<dbReference type="Pfam" id="PF01070">
    <property type="entry name" value="FMN_dh"/>
    <property type="match status" value="1"/>
</dbReference>
<comment type="cofactor">
    <cofactor evidence="1">
        <name>FMN</name>
        <dbReference type="ChEBI" id="CHEBI:58210"/>
    </cofactor>
</comment>
<keyword evidence="22" id="KW-1185">Reference proteome</keyword>
<keyword evidence="10" id="KW-0408">Iron</keyword>